<dbReference type="Proteomes" id="UP001497497">
    <property type="component" value="Unassembled WGS sequence"/>
</dbReference>
<keyword evidence="1" id="KW-0732">Signal</keyword>
<organism evidence="2 3">
    <name type="scientific">Lymnaea stagnalis</name>
    <name type="common">Great pond snail</name>
    <name type="synonym">Helix stagnalis</name>
    <dbReference type="NCBI Taxonomy" id="6523"/>
    <lineage>
        <taxon>Eukaryota</taxon>
        <taxon>Metazoa</taxon>
        <taxon>Spiralia</taxon>
        <taxon>Lophotrochozoa</taxon>
        <taxon>Mollusca</taxon>
        <taxon>Gastropoda</taxon>
        <taxon>Heterobranchia</taxon>
        <taxon>Euthyneura</taxon>
        <taxon>Panpulmonata</taxon>
        <taxon>Hygrophila</taxon>
        <taxon>Lymnaeoidea</taxon>
        <taxon>Lymnaeidae</taxon>
        <taxon>Lymnaea</taxon>
    </lineage>
</organism>
<dbReference type="EMBL" id="CAXITT010000005">
    <property type="protein sequence ID" value="CAL1526436.1"/>
    <property type="molecule type" value="Genomic_DNA"/>
</dbReference>
<reference evidence="2 3" key="1">
    <citation type="submission" date="2024-04" db="EMBL/GenBank/DDBJ databases">
        <authorList>
            <consortium name="Genoscope - CEA"/>
            <person name="William W."/>
        </authorList>
    </citation>
    <scope>NUCLEOTIDE SEQUENCE [LARGE SCALE GENOMIC DNA]</scope>
</reference>
<evidence type="ECO:0000313" key="2">
    <source>
        <dbReference type="EMBL" id="CAL1526436.1"/>
    </source>
</evidence>
<feature type="signal peptide" evidence="1">
    <location>
        <begin position="1"/>
        <end position="17"/>
    </location>
</feature>
<evidence type="ECO:0000313" key="3">
    <source>
        <dbReference type="Proteomes" id="UP001497497"/>
    </source>
</evidence>
<sequence>MTRLVVLISLWVTAVVSVPDPTKICMPDTIQFNSINVTSEIFSIVAFDFPRKLFGSITGNTSVVEDLSTLKQYATDATGKCVSSPLGPTQIFRIGQQCLPASAVFLGDIYIGFGTNRIHAVGFELSLGGTTIRYALSDQENQPSYPILVGYRTDKTFTTTFQSEPSLVITQTDIFTIPDPCPPASVVG</sequence>
<proteinExistence type="predicted"/>
<accession>A0AAV2GYW6</accession>
<dbReference type="AlphaFoldDB" id="A0AAV2GYW6"/>
<name>A0AAV2GYW6_LYMST</name>
<evidence type="ECO:0000256" key="1">
    <source>
        <dbReference type="SAM" id="SignalP"/>
    </source>
</evidence>
<gene>
    <name evidence="2" type="ORF">GSLYS_00000613001</name>
</gene>
<comment type="caution">
    <text evidence="2">The sequence shown here is derived from an EMBL/GenBank/DDBJ whole genome shotgun (WGS) entry which is preliminary data.</text>
</comment>
<protein>
    <submittedName>
        <fullName evidence="2">Uncharacterized protein</fullName>
    </submittedName>
</protein>
<feature type="chain" id="PRO_5043999269" evidence="1">
    <location>
        <begin position="18"/>
        <end position="188"/>
    </location>
</feature>
<keyword evidence="3" id="KW-1185">Reference proteome</keyword>